<comment type="caution">
    <text evidence="2">The sequence shown here is derived from an EMBL/GenBank/DDBJ whole genome shotgun (WGS) entry which is preliminary data.</text>
</comment>
<sequence>MIGNPEQRLRAFATKQEAAIAALSPAEQKIVKKSGFATRPQVIRPGTSFAKYTSVGEPTTLLAVALREKEGFKTTRTGVVMRGRGLAGLGHLTGAQGTELARHEVQHQVLAPKNLTFEQEHKIIEKGNPLKKTGVTPRTELTPVPRRTRDISMLKGGQAPKTTQGFQTPHLSAVATTGNRSQRRKAR</sequence>
<accession>A0A0F8ZZ53</accession>
<dbReference type="AlphaFoldDB" id="A0A0F8ZZ53"/>
<name>A0A0F8ZZ53_9ZZZZ</name>
<evidence type="ECO:0000313" key="2">
    <source>
        <dbReference type="EMBL" id="KKK99252.1"/>
    </source>
</evidence>
<feature type="compositionally biased region" description="Polar residues" evidence="1">
    <location>
        <begin position="160"/>
        <end position="180"/>
    </location>
</feature>
<dbReference type="EMBL" id="LAZR01045282">
    <property type="protein sequence ID" value="KKK99252.1"/>
    <property type="molecule type" value="Genomic_DNA"/>
</dbReference>
<feature type="region of interest" description="Disordered" evidence="1">
    <location>
        <begin position="155"/>
        <end position="187"/>
    </location>
</feature>
<reference evidence="2" key="1">
    <citation type="journal article" date="2015" name="Nature">
        <title>Complex archaea that bridge the gap between prokaryotes and eukaryotes.</title>
        <authorList>
            <person name="Spang A."/>
            <person name="Saw J.H."/>
            <person name="Jorgensen S.L."/>
            <person name="Zaremba-Niedzwiedzka K."/>
            <person name="Martijn J."/>
            <person name="Lind A.E."/>
            <person name="van Eijk R."/>
            <person name="Schleper C."/>
            <person name="Guy L."/>
            <person name="Ettema T.J."/>
        </authorList>
    </citation>
    <scope>NUCLEOTIDE SEQUENCE</scope>
</reference>
<proteinExistence type="predicted"/>
<gene>
    <name evidence="2" type="ORF">LCGC14_2634620</name>
</gene>
<feature type="non-terminal residue" evidence="2">
    <location>
        <position position="187"/>
    </location>
</feature>
<organism evidence="2">
    <name type="scientific">marine sediment metagenome</name>
    <dbReference type="NCBI Taxonomy" id="412755"/>
    <lineage>
        <taxon>unclassified sequences</taxon>
        <taxon>metagenomes</taxon>
        <taxon>ecological metagenomes</taxon>
    </lineage>
</organism>
<evidence type="ECO:0000256" key="1">
    <source>
        <dbReference type="SAM" id="MobiDB-lite"/>
    </source>
</evidence>
<protein>
    <submittedName>
        <fullName evidence="2">Uncharacterized protein</fullName>
    </submittedName>
</protein>